<reference evidence="1 2" key="1">
    <citation type="submission" date="2016-10" db="EMBL/GenBank/DDBJ databases">
        <authorList>
            <person name="Varghese N."/>
            <person name="Submissions S."/>
        </authorList>
    </citation>
    <scope>NUCLEOTIDE SEQUENCE [LARGE SCALE GENOMIC DNA]</scope>
    <source>
        <strain evidence="2">DSM 19823 / KCTC 23066 / CCTCC M 208030 / D25</strain>
    </source>
</reference>
<dbReference type="Gene3D" id="1.10.10.10">
    <property type="entry name" value="Winged helix-like DNA-binding domain superfamily/Winged helix DNA-binding domain"/>
    <property type="match status" value="1"/>
</dbReference>
<gene>
    <name evidence="1" type="ORF">SAMN04488089_1151</name>
</gene>
<name>A0AAJ4W687_MYRPR</name>
<accession>A0AAJ4W687</accession>
<dbReference type="GO" id="GO:0003677">
    <property type="term" value="F:DNA binding"/>
    <property type="evidence" value="ECO:0007669"/>
    <property type="project" value="InterPro"/>
</dbReference>
<sequence length="91" mass="10768">MGREPKNKERYHLKFIEQIVQEIENGASQNSVIREYSLNKSTLNRWVKKYASPEYHATRKNKVYSESLKRQVVHSITEHHMTAQEACIMYG</sequence>
<dbReference type="GO" id="GO:0004803">
    <property type="term" value="F:transposase activity"/>
    <property type="evidence" value="ECO:0007669"/>
    <property type="project" value="InterPro"/>
</dbReference>
<feature type="non-terminal residue" evidence="1">
    <location>
        <position position="91"/>
    </location>
</feature>
<dbReference type="EMBL" id="FOFY01000015">
    <property type="protein sequence ID" value="SER39677.1"/>
    <property type="molecule type" value="Genomic_DNA"/>
</dbReference>
<proteinExistence type="predicted"/>
<dbReference type="RefSeq" id="WP_074761277.1">
    <property type="nucleotide sequence ID" value="NZ_FOFY01000015.1"/>
</dbReference>
<dbReference type="Proteomes" id="UP000183496">
    <property type="component" value="Unassembled WGS sequence"/>
</dbReference>
<dbReference type="SUPFAM" id="SSF46689">
    <property type="entry name" value="Homeodomain-like"/>
    <property type="match status" value="1"/>
</dbReference>
<dbReference type="AlphaFoldDB" id="A0AAJ4W687"/>
<evidence type="ECO:0000313" key="2">
    <source>
        <dbReference type="Proteomes" id="UP000183496"/>
    </source>
</evidence>
<protein>
    <submittedName>
        <fullName evidence="1">Transposase</fullName>
    </submittedName>
</protein>
<keyword evidence="2" id="KW-1185">Reference proteome</keyword>
<comment type="caution">
    <text evidence="1">The sequence shown here is derived from an EMBL/GenBank/DDBJ whole genome shotgun (WGS) entry which is preliminary data.</text>
</comment>
<dbReference type="InterPro" id="IPR036388">
    <property type="entry name" value="WH-like_DNA-bd_sf"/>
</dbReference>
<dbReference type="InterPro" id="IPR002514">
    <property type="entry name" value="Transposase_8"/>
</dbReference>
<dbReference type="Pfam" id="PF01527">
    <property type="entry name" value="HTH_Tnp_1"/>
    <property type="match status" value="1"/>
</dbReference>
<dbReference type="GO" id="GO:0006313">
    <property type="term" value="P:DNA transposition"/>
    <property type="evidence" value="ECO:0007669"/>
    <property type="project" value="InterPro"/>
</dbReference>
<organism evidence="1 2">
    <name type="scientific">Myroides profundi</name>
    <dbReference type="NCBI Taxonomy" id="480520"/>
    <lineage>
        <taxon>Bacteria</taxon>
        <taxon>Pseudomonadati</taxon>
        <taxon>Bacteroidota</taxon>
        <taxon>Flavobacteriia</taxon>
        <taxon>Flavobacteriales</taxon>
        <taxon>Flavobacteriaceae</taxon>
        <taxon>Myroides</taxon>
    </lineage>
</organism>
<evidence type="ECO:0000313" key="1">
    <source>
        <dbReference type="EMBL" id="SER39677.1"/>
    </source>
</evidence>
<dbReference type="InterPro" id="IPR009057">
    <property type="entry name" value="Homeodomain-like_sf"/>
</dbReference>